<feature type="non-terminal residue" evidence="3">
    <location>
        <position position="67"/>
    </location>
</feature>
<gene>
    <name evidence="3" type="ORF">IPOD504_LOCUS9094</name>
</gene>
<dbReference type="Proteomes" id="UP000837857">
    <property type="component" value="Chromosome 22"/>
</dbReference>
<reference evidence="3" key="1">
    <citation type="submission" date="2022-03" db="EMBL/GenBank/DDBJ databases">
        <authorList>
            <person name="Martin H S."/>
        </authorList>
    </citation>
    <scope>NUCLEOTIDE SEQUENCE</scope>
</reference>
<feature type="chain" id="PRO_5045866077" description="Secreted protein" evidence="2">
    <location>
        <begin position="17"/>
        <end position="67"/>
    </location>
</feature>
<feature type="signal peptide" evidence="2">
    <location>
        <begin position="1"/>
        <end position="16"/>
    </location>
</feature>
<dbReference type="EMBL" id="OW152834">
    <property type="protein sequence ID" value="CAH2055777.1"/>
    <property type="molecule type" value="Genomic_DNA"/>
</dbReference>
<name>A0ABN8IHP8_9NEOP</name>
<evidence type="ECO:0000256" key="1">
    <source>
        <dbReference type="SAM" id="MobiDB-lite"/>
    </source>
</evidence>
<protein>
    <recommendedName>
        <fullName evidence="5">Secreted protein</fullName>
    </recommendedName>
</protein>
<accession>A0ABN8IHP8</accession>
<evidence type="ECO:0000313" key="3">
    <source>
        <dbReference type="EMBL" id="CAH2055777.1"/>
    </source>
</evidence>
<proteinExistence type="predicted"/>
<evidence type="ECO:0000313" key="4">
    <source>
        <dbReference type="Proteomes" id="UP000837857"/>
    </source>
</evidence>
<evidence type="ECO:0000256" key="2">
    <source>
        <dbReference type="SAM" id="SignalP"/>
    </source>
</evidence>
<keyword evidence="4" id="KW-1185">Reference proteome</keyword>
<feature type="region of interest" description="Disordered" evidence="1">
    <location>
        <begin position="18"/>
        <end position="46"/>
    </location>
</feature>
<feature type="compositionally biased region" description="Basic and acidic residues" evidence="1">
    <location>
        <begin position="18"/>
        <end position="31"/>
    </location>
</feature>
<sequence>MVYFVLICISIPVSHTVDSSKRADGRGERPNQSRRTRGKPPTCPRRVRCTLADGGGEVHPKWLLYIA</sequence>
<organism evidence="3 4">
    <name type="scientific">Iphiclides podalirius</name>
    <name type="common">scarce swallowtail</name>
    <dbReference type="NCBI Taxonomy" id="110791"/>
    <lineage>
        <taxon>Eukaryota</taxon>
        <taxon>Metazoa</taxon>
        <taxon>Ecdysozoa</taxon>
        <taxon>Arthropoda</taxon>
        <taxon>Hexapoda</taxon>
        <taxon>Insecta</taxon>
        <taxon>Pterygota</taxon>
        <taxon>Neoptera</taxon>
        <taxon>Endopterygota</taxon>
        <taxon>Lepidoptera</taxon>
        <taxon>Glossata</taxon>
        <taxon>Ditrysia</taxon>
        <taxon>Papilionoidea</taxon>
        <taxon>Papilionidae</taxon>
        <taxon>Papilioninae</taxon>
        <taxon>Iphiclides</taxon>
    </lineage>
</organism>
<evidence type="ECO:0008006" key="5">
    <source>
        <dbReference type="Google" id="ProtNLM"/>
    </source>
</evidence>
<keyword evidence="2" id="KW-0732">Signal</keyword>